<keyword evidence="1" id="KW-0472">Membrane</keyword>
<feature type="transmembrane region" description="Helical" evidence="1">
    <location>
        <begin position="6"/>
        <end position="23"/>
    </location>
</feature>
<reference evidence="2 3" key="1">
    <citation type="submission" date="2020-06" db="EMBL/GenBank/DDBJ databases">
        <authorList>
            <person name="Chanama M."/>
        </authorList>
    </citation>
    <scope>NUCLEOTIDE SEQUENCE [LARGE SCALE GENOMIC DNA]</scope>
    <source>
        <strain evidence="2 3">TBRC6557</strain>
    </source>
</reference>
<gene>
    <name evidence="2" type="ORF">HT134_18505</name>
</gene>
<keyword evidence="1" id="KW-0812">Transmembrane</keyword>
<comment type="caution">
    <text evidence="2">The sequence shown here is derived from an EMBL/GenBank/DDBJ whole genome shotgun (WGS) entry which is preliminary data.</text>
</comment>
<evidence type="ECO:0000313" key="3">
    <source>
        <dbReference type="Proteomes" id="UP000546126"/>
    </source>
</evidence>
<accession>A0A7Y6IPW8</accession>
<name>A0A7Y6IPW8_9ACTN</name>
<evidence type="ECO:0000256" key="1">
    <source>
        <dbReference type="SAM" id="Phobius"/>
    </source>
</evidence>
<evidence type="ECO:0000313" key="2">
    <source>
        <dbReference type="EMBL" id="NUW42120.1"/>
    </source>
</evidence>
<organism evidence="2 3">
    <name type="scientific">Nonomuraea rhodomycinica</name>
    <dbReference type="NCBI Taxonomy" id="1712872"/>
    <lineage>
        <taxon>Bacteria</taxon>
        <taxon>Bacillati</taxon>
        <taxon>Actinomycetota</taxon>
        <taxon>Actinomycetes</taxon>
        <taxon>Streptosporangiales</taxon>
        <taxon>Streptosporangiaceae</taxon>
        <taxon>Nonomuraea</taxon>
    </lineage>
</organism>
<dbReference type="EMBL" id="JABWGO010000003">
    <property type="protein sequence ID" value="NUW42120.1"/>
    <property type="molecule type" value="Genomic_DNA"/>
</dbReference>
<dbReference type="Proteomes" id="UP000546126">
    <property type="component" value="Unassembled WGS sequence"/>
</dbReference>
<sequence>MGCLFAIFAGIFPRMAVFILWIARPALVGAVFHTWIWPLLGLIFLPFATLMYIILSISGAHLSGGDWIWIVLAAVLDVLHWASMAARNRLMPGYPPPPGYPQPPPGYPRA</sequence>
<feature type="transmembrane region" description="Helical" evidence="1">
    <location>
        <begin position="67"/>
        <end position="86"/>
    </location>
</feature>
<dbReference type="AlphaFoldDB" id="A0A7Y6IPW8"/>
<keyword evidence="3" id="KW-1185">Reference proteome</keyword>
<protein>
    <submittedName>
        <fullName evidence="2">Uncharacterized protein</fullName>
    </submittedName>
</protein>
<keyword evidence="1" id="KW-1133">Transmembrane helix</keyword>
<proteinExistence type="predicted"/>
<feature type="transmembrane region" description="Helical" evidence="1">
    <location>
        <begin position="35"/>
        <end position="55"/>
    </location>
</feature>